<evidence type="ECO:0000313" key="4">
    <source>
        <dbReference type="Proteomes" id="UP000077755"/>
    </source>
</evidence>
<keyword evidence="4" id="KW-1185">Reference proteome</keyword>
<dbReference type="Pfam" id="PF23247">
    <property type="entry name" value="LRR_RPS2"/>
    <property type="match status" value="3"/>
</dbReference>
<dbReference type="Proteomes" id="UP000077755">
    <property type="component" value="Chromosome 9"/>
</dbReference>
<reference evidence="3" key="2">
    <citation type="submission" date="2022-03" db="EMBL/GenBank/DDBJ databases">
        <title>Draft title - Genomic analysis of global carrot germplasm unveils the trajectory of domestication and the origin of high carotenoid orange carrot.</title>
        <authorList>
            <person name="Iorizzo M."/>
            <person name="Ellison S."/>
            <person name="Senalik D."/>
            <person name="Macko-Podgorni A."/>
            <person name="Grzebelus D."/>
            <person name="Bostan H."/>
            <person name="Rolling W."/>
            <person name="Curaba J."/>
            <person name="Simon P."/>
        </authorList>
    </citation>
    <scope>NUCLEOTIDE SEQUENCE</scope>
    <source>
        <tissue evidence="3">Leaf</tissue>
    </source>
</reference>
<dbReference type="SUPFAM" id="SSF52058">
    <property type="entry name" value="L domain-like"/>
    <property type="match status" value="1"/>
</dbReference>
<organism evidence="3 4">
    <name type="scientific">Daucus carota subsp. sativus</name>
    <name type="common">Carrot</name>
    <dbReference type="NCBI Taxonomy" id="79200"/>
    <lineage>
        <taxon>Eukaryota</taxon>
        <taxon>Viridiplantae</taxon>
        <taxon>Streptophyta</taxon>
        <taxon>Embryophyta</taxon>
        <taxon>Tracheophyta</taxon>
        <taxon>Spermatophyta</taxon>
        <taxon>Magnoliopsida</taxon>
        <taxon>eudicotyledons</taxon>
        <taxon>Gunneridae</taxon>
        <taxon>Pentapetalae</taxon>
        <taxon>asterids</taxon>
        <taxon>campanulids</taxon>
        <taxon>Apiales</taxon>
        <taxon>Apiaceae</taxon>
        <taxon>Apioideae</taxon>
        <taxon>Scandiceae</taxon>
        <taxon>Daucinae</taxon>
        <taxon>Daucus</taxon>
        <taxon>Daucus sect. Daucus</taxon>
    </lineage>
</organism>
<accession>A0AAF1BFA5</accession>
<feature type="domain" description="Disease resistance protein At4g27190-like leucine-rich repeats" evidence="2">
    <location>
        <begin position="266"/>
        <end position="389"/>
    </location>
</feature>
<evidence type="ECO:0000259" key="2">
    <source>
        <dbReference type="Pfam" id="PF23247"/>
    </source>
</evidence>
<dbReference type="AlphaFoldDB" id="A0AAF1BFA5"/>
<feature type="domain" description="Disease resistance protein At4g27190-like leucine-rich repeats" evidence="2">
    <location>
        <begin position="465"/>
        <end position="575"/>
    </location>
</feature>
<evidence type="ECO:0000256" key="1">
    <source>
        <dbReference type="ARBA" id="ARBA00022821"/>
    </source>
</evidence>
<gene>
    <name evidence="3" type="ORF">DCAR_0934335</name>
</gene>
<dbReference type="SUPFAM" id="SSF52047">
    <property type="entry name" value="RNI-like"/>
    <property type="match status" value="1"/>
</dbReference>
<feature type="domain" description="Disease resistance protein At4g27190-like leucine-rich repeats" evidence="2">
    <location>
        <begin position="104"/>
        <end position="191"/>
    </location>
</feature>
<sequence>MPNNISSLSRLEQLHIPGGLVIWREDISVVAKPILVEINKLPHLKSYHEESLKSLVKKAEYVKLKQSDINVSSILDSNQEAFTELKKLHIEECDETEHLARMSQGEIQQTSFSKLSYLIIKRCSSLKYLFCYSVAKCLTQLQELIIKDCPVMEAIVMNDGSSNEDIINFSNLKELKLSEVPRLRSFRRENKDAMMQPSSRFQPLFHIMVEFPCLVDLELISCGRFNLEPIEFTSQLKSLNISGDHEMQIPSKWQPQLHNLETLILNRCWSPELKSLQFQRLKVLRVCRYSGCSALFTFSSFRSLQQLEELEISGCALLEEIVEDDIVSGISKKTMTLSRLETVVLRDLPNLKSFIHNANHEGFVPSLREVEVENCGLSSLFPFSEFTCLKILKISRCALLEEIVENIRSDEVSGMNKKTITLFQLDTIILKDLPKLKSFIYSANHECLLPNLYSVSVSNCGLSSLFMWSASGSLRSLRNLLVQDCRMLEGIFEYARGDETSVTSEHISICLSKLGLLELRNMPDLKTFIHGANYDCYMPDLWHMEVYNCGFSTLFTCSVFRNLQKLYRLKVSNCRLLEDIVEDAKGDETPDANAKTITLPQLWFIE</sequence>
<dbReference type="Gene3D" id="3.80.10.10">
    <property type="entry name" value="Ribonuclease Inhibitor"/>
    <property type="match status" value="3"/>
</dbReference>
<dbReference type="PANTHER" id="PTHR33463">
    <property type="entry name" value="NB-ARC DOMAIN-CONTAINING PROTEIN-RELATED"/>
    <property type="match status" value="1"/>
</dbReference>
<reference evidence="3" key="1">
    <citation type="journal article" date="2016" name="Nat. Genet.">
        <title>A high-quality carrot genome assembly provides new insights into carotenoid accumulation and asterid genome evolution.</title>
        <authorList>
            <person name="Iorizzo M."/>
            <person name="Ellison S."/>
            <person name="Senalik D."/>
            <person name="Zeng P."/>
            <person name="Satapoomin P."/>
            <person name="Huang J."/>
            <person name="Bowman M."/>
            <person name="Iovene M."/>
            <person name="Sanseverino W."/>
            <person name="Cavagnaro P."/>
            <person name="Yildiz M."/>
            <person name="Macko-Podgorni A."/>
            <person name="Moranska E."/>
            <person name="Grzebelus E."/>
            <person name="Grzebelus D."/>
            <person name="Ashrafi H."/>
            <person name="Zheng Z."/>
            <person name="Cheng S."/>
            <person name="Spooner D."/>
            <person name="Van Deynze A."/>
            <person name="Simon P."/>
        </authorList>
    </citation>
    <scope>NUCLEOTIDE SEQUENCE</scope>
    <source>
        <tissue evidence="3">Leaf</tissue>
    </source>
</reference>
<dbReference type="InterPro" id="IPR057135">
    <property type="entry name" value="At4g27190-like_LRR"/>
</dbReference>
<name>A0AAF1BFA5_DAUCS</name>
<evidence type="ECO:0000313" key="3">
    <source>
        <dbReference type="EMBL" id="WOH14812.1"/>
    </source>
</evidence>
<dbReference type="EMBL" id="CP093351">
    <property type="protein sequence ID" value="WOH14812.1"/>
    <property type="molecule type" value="Genomic_DNA"/>
</dbReference>
<dbReference type="PANTHER" id="PTHR33463:SF218">
    <property type="entry name" value="DISEASE RESISTANCE PROTEIN RPS2-LIKE"/>
    <property type="match status" value="1"/>
</dbReference>
<keyword evidence="1" id="KW-0611">Plant defense</keyword>
<proteinExistence type="predicted"/>
<dbReference type="InterPro" id="IPR032675">
    <property type="entry name" value="LRR_dom_sf"/>
</dbReference>
<protein>
    <recommendedName>
        <fullName evidence="2">Disease resistance protein At4g27190-like leucine-rich repeats domain-containing protein</fullName>
    </recommendedName>
</protein>
<dbReference type="InterPro" id="IPR050905">
    <property type="entry name" value="Plant_NBS-LRR"/>
</dbReference>